<evidence type="ECO:0000256" key="2">
    <source>
        <dbReference type="ARBA" id="ARBA00022676"/>
    </source>
</evidence>
<sequence length="320" mass="35242">MNPAISIVVPCYKSGAQLPRLVTTILEAAASLPGGIEIILVNDGSPDAHATWKAICAEQLKDTRVVGIDLWRNFGQHSATLAGISQSRGRTVITIDDDLQYNPYDIPRLLEACEAGCDLAYGIYRDTNHGILRGLVAYLIRLFIGWAGISDYAKATSFRCFRGELRPYLGKLFGRSVCLDSQLFVLTRSVQYVQVQRSARSEGESTYTLKALFSVACDFVLAIDNVMVKGLFLAAFAFVNIGLALLLARLMNWLSSDLVGITGIVMIFSAVQLCFMAGVLEYNTRLLYSAARRPLFAIKEVKSADDLECQPESFCDQRIL</sequence>
<feature type="transmembrane region" description="Helical" evidence="8">
    <location>
        <begin position="231"/>
        <end position="252"/>
    </location>
</feature>
<evidence type="ECO:0000256" key="7">
    <source>
        <dbReference type="ARBA" id="ARBA00023136"/>
    </source>
</evidence>
<evidence type="ECO:0000313" key="11">
    <source>
        <dbReference type="Proteomes" id="UP000664277"/>
    </source>
</evidence>
<dbReference type="EMBL" id="JAFLCK010000032">
    <property type="protein sequence ID" value="MBN8662187.1"/>
    <property type="molecule type" value="Genomic_DNA"/>
</dbReference>
<evidence type="ECO:0000256" key="6">
    <source>
        <dbReference type="ARBA" id="ARBA00022989"/>
    </source>
</evidence>
<organism evidence="10 11">
    <name type="scientific">Candidatus Obscuribacter phosphatis</name>
    <dbReference type="NCBI Taxonomy" id="1906157"/>
    <lineage>
        <taxon>Bacteria</taxon>
        <taxon>Bacillati</taxon>
        <taxon>Candidatus Melainabacteria</taxon>
        <taxon>Candidatus Obscuribacterales</taxon>
        <taxon>Candidatus Obscuribacteraceae</taxon>
        <taxon>Candidatus Obscuribacter</taxon>
    </lineage>
</organism>
<dbReference type="GO" id="GO:0099621">
    <property type="term" value="F:undecaprenyl-phosphate 4-deoxy-4-formamido-L-arabinose transferase activity"/>
    <property type="evidence" value="ECO:0007669"/>
    <property type="project" value="TreeGrafter"/>
</dbReference>
<dbReference type="GO" id="GO:0005886">
    <property type="term" value="C:plasma membrane"/>
    <property type="evidence" value="ECO:0007669"/>
    <property type="project" value="TreeGrafter"/>
</dbReference>
<dbReference type="InterPro" id="IPR050256">
    <property type="entry name" value="Glycosyltransferase_2"/>
</dbReference>
<dbReference type="Proteomes" id="UP000664277">
    <property type="component" value="Unassembled WGS sequence"/>
</dbReference>
<feature type="transmembrane region" description="Helical" evidence="8">
    <location>
        <begin position="258"/>
        <end position="280"/>
    </location>
</feature>
<accession>A0A8J7PIW0</accession>
<dbReference type="InterPro" id="IPR029044">
    <property type="entry name" value="Nucleotide-diphossugar_trans"/>
</dbReference>
<dbReference type="PANTHER" id="PTHR48090:SF3">
    <property type="entry name" value="UNDECAPRENYL-PHOSPHATE 4-DEOXY-4-FORMAMIDO-L-ARABINOSE TRANSFERASE"/>
    <property type="match status" value="1"/>
</dbReference>
<dbReference type="SUPFAM" id="SSF53448">
    <property type="entry name" value="Nucleotide-diphospho-sugar transferases"/>
    <property type="match status" value="1"/>
</dbReference>
<keyword evidence="5" id="KW-0448">Lipopolysaccharide biosynthesis</keyword>
<protein>
    <submittedName>
        <fullName evidence="10">Glycosyltransferase</fullName>
    </submittedName>
</protein>
<evidence type="ECO:0000256" key="8">
    <source>
        <dbReference type="SAM" id="Phobius"/>
    </source>
</evidence>
<keyword evidence="7 8" id="KW-0472">Membrane</keyword>
<reference evidence="10" key="1">
    <citation type="submission" date="2021-02" db="EMBL/GenBank/DDBJ databases">
        <title>Genome-Resolved Metagenomics of a Microbial Community Performing Photosynthetic Biological Nutrient Removal.</title>
        <authorList>
            <person name="Mcdaniel E.A."/>
        </authorList>
    </citation>
    <scope>NUCLEOTIDE SEQUENCE</scope>
    <source>
        <strain evidence="10">UWPOB_OBS1</strain>
    </source>
</reference>
<evidence type="ECO:0000256" key="1">
    <source>
        <dbReference type="ARBA" id="ARBA00022475"/>
    </source>
</evidence>
<keyword evidence="1" id="KW-1003">Cell membrane</keyword>
<name>A0A8J7PIW0_9BACT</name>
<feature type="domain" description="Glycosyltransferase 2-like" evidence="9">
    <location>
        <begin position="6"/>
        <end position="131"/>
    </location>
</feature>
<evidence type="ECO:0000256" key="5">
    <source>
        <dbReference type="ARBA" id="ARBA00022985"/>
    </source>
</evidence>
<dbReference type="InterPro" id="IPR001173">
    <property type="entry name" value="Glyco_trans_2-like"/>
</dbReference>
<keyword evidence="2" id="KW-0328">Glycosyltransferase</keyword>
<comment type="caution">
    <text evidence="10">The sequence shown here is derived from an EMBL/GenBank/DDBJ whole genome shotgun (WGS) entry which is preliminary data.</text>
</comment>
<evidence type="ECO:0000313" key="10">
    <source>
        <dbReference type="EMBL" id="MBN8662187.1"/>
    </source>
</evidence>
<proteinExistence type="predicted"/>
<keyword evidence="6 8" id="KW-1133">Transmembrane helix</keyword>
<dbReference type="PANTHER" id="PTHR48090">
    <property type="entry name" value="UNDECAPRENYL-PHOSPHATE 4-DEOXY-4-FORMAMIDO-L-ARABINOSE TRANSFERASE-RELATED"/>
    <property type="match status" value="1"/>
</dbReference>
<evidence type="ECO:0000256" key="4">
    <source>
        <dbReference type="ARBA" id="ARBA00022692"/>
    </source>
</evidence>
<evidence type="ECO:0000259" key="9">
    <source>
        <dbReference type="Pfam" id="PF00535"/>
    </source>
</evidence>
<dbReference type="Gene3D" id="3.90.550.10">
    <property type="entry name" value="Spore Coat Polysaccharide Biosynthesis Protein SpsA, Chain A"/>
    <property type="match status" value="1"/>
</dbReference>
<gene>
    <name evidence="10" type="ORF">J0M35_17595</name>
</gene>
<keyword evidence="3" id="KW-0808">Transferase</keyword>
<keyword evidence="4 8" id="KW-0812">Transmembrane</keyword>
<evidence type="ECO:0000256" key="3">
    <source>
        <dbReference type="ARBA" id="ARBA00022679"/>
    </source>
</evidence>
<dbReference type="AlphaFoldDB" id="A0A8J7PIW0"/>
<dbReference type="GO" id="GO:0009103">
    <property type="term" value="P:lipopolysaccharide biosynthetic process"/>
    <property type="evidence" value="ECO:0007669"/>
    <property type="project" value="UniProtKB-KW"/>
</dbReference>
<dbReference type="Pfam" id="PF00535">
    <property type="entry name" value="Glycos_transf_2"/>
    <property type="match status" value="1"/>
</dbReference>